<dbReference type="EMBL" id="JRKI01000034">
    <property type="protein sequence ID" value="KIZ15310.1"/>
    <property type="molecule type" value="Genomic_DNA"/>
</dbReference>
<gene>
    <name evidence="2" type="ORF">SNA_27440</name>
</gene>
<accession>A0A0D7CHH9</accession>
<organism evidence="2 3">
    <name type="scientific">Streptomyces natalensis ATCC 27448</name>
    <dbReference type="NCBI Taxonomy" id="1240678"/>
    <lineage>
        <taxon>Bacteria</taxon>
        <taxon>Bacillati</taxon>
        <taxon>Actinomycetota</taxon>
        <taxon>Actinomycetes</taxon>
        <taxon>Kitasatosporales</taxon>
        <taxon>Streptomycetaceae</taxon>
        <taxon>Streptomyces</taxon>
    </lineage>
</organism>
<protein>
    <submittedName>
        <fullName evidence="2">Uncharacterized protein</fullName>
    </submittedName>
</protein>
<comment type="caution">
    <text evidence="2">The sequence shown here is derived from an EMBL/GenBank/DDBJ whole genome shotgun (WGS) entry which is preliminary data.</text>
</comment>
<dbReference type="Proteomes" id="UP000032458">
    <property type="component" value="Unassembled WGS sequence"/>
</dbReference>
<feature type="compositionally biased region" description="Basic and acidic residues" evidence="1">
    <location>
        <begin position="13"/>
        <end position="22"/>
    </location>
</feature>
<dbReference type="AlphaFoldDB" id="A0A0D7CHH9"/>
<evidence type="ECO:0000313" key="2">
    <source>
        <dbReference type="EMBL" id="KIZ15310.1"/>
    </source>
</evidence>
<dbReference type="RefSeq" id="WP_030066024.1">
    <property type="nucleotide sequence ID" value="NZ_JRKI01000034.1"/>
</dbReference>
<sequence length="60" mass="6392">MAQRDVGPPYQAENDHGTSKKSVELANCAERSGQLLWPVTVQGVQGWIPVAGHPAVAELP</sequence>
<evidence type="ECO:0000313" key="3">
    <source>
        <dbReference type="Proteomes" id="UP000032458"/>
    </source>
</evidence>
<keyword evidence="3" id="KW-1185">Reference proteome</keyword>
<feature type="region of interest" description="Disordered" evidence="1">
    <location>
        <begin position="1"/>
        <end position="22"/>
    </location>
</feature>
<name>A0A0D7CHH9_9ACTN</name>
<reference evidence="2 3" key="1">
    <citation type="submission" date="2014-09" db="EMBL/GenBank/DDBJ databases">
        <title>Draft genome sequence of Streptomyces natalensis ATCC 27448, producer of the antifungal pimaricin.</title>
        <authorList>
            <person name="Mendes M.V."/>
            <person name="Beites T."/>
            <person name="Pires S."/>
            <person name="Santos C.L."/>
            <person name="Moradas-Ferreira P."/>
        </authorList>
    </citation>
    <scope>NUCLEOTIDE SEQUENCE [LARGE SCALE GENOMIC DNA]</scope>
    <source>
        <strain evidence="2 3">ATCC 27448</strain>
    </source>
</reference>
<evidence type="ECO:0000256" key="1">
    <source>
        <dbReference type="SAM" id="MobiDB-lite"/>
    </source>
</evidence>
<proteinExistence type="predicted"/>